<dbReference type="PANTHER" id="PTHR43441:SF5">
    <property type="entry name" value="FAMILY ACETYLTRANSFERASE, PUTATIVE-RELATED"/>
    <property type="match status" value="1"/>
</dbReference>
<dbReference type="EMBL" id="JAFIQS010000011">
    <property type="protein sequence ID" value="KAG5164826.1"/>
    <property type="molecule type" value="Genomic_DNA"/>
</dbReference>
<dbReference type="OrthoDB" id="41238at2759"/>
<dbReference type="PANTHER" id="PTHR43441">
    <property type="entry name" value="RIBOSOMAL-PROTEIN-SERINE ACETYLTRANSFERASE"/>
    <property type="match status" value="1"/>
</dbReference>
<feature type="domain" description="N-acetyltransferase" evidence="1">
    <location>
        <begin position="23"/>
        <end position="168"/>
    </location>
</feature>
<evidence type="ECO:0000313" key="2">
    <source>
        <dbReference type="EMBL" id="KAG5164826.1"/>
    </source>
</evidence>
<name>A0A8H8CGL9_PSICU</name>
<dbReference type="GO" id="GO:0008999">
    <property type="term" value="F:protein-N-terminal-alanine acetyltransferase activity"/>
    <property type="evidence" value="ECO:0007669"/>
    <property type="project" value="TreeGrafter"/>
</dbReference>
<gene>
    <name evidence="2" type="ORF">JR316_010469</name>
</gene>
<dbReference type="GO" id="GO:1990189">
    <property type="term" value="F:protein N-terminal-serine acetyltransferase activity"/>
    <property type="evidence" value="ECO:0007669"/>
    <property type="project" value="TreeGrafter"/>
</dbReference>
<proteinExistence type="predicted"/>
<protein>
    <recommendedName>
        <fullName evidence="1">N-acetyltransferase domain-containing protein</fullName>
    </recommendedName>
</protein>
<sequence>MSTQDSNFCFPLPPFLESDKVKLVPLVPSEHALPVFKQMQAYPRVFDLLPMEPFADLDAFTNGYLANIRADSGSVTFVIFDKTKAALPVAGIIGLTHTSVTDLQTEIGCAIVFPPFQRTHVTTHAVGLLLHYALDLPASSGLGLRRVSWRANWLNKASVRTAEQMGFVFETVLRWNRVFPPGKVAVSAGNGRQLRGGDPRAGCPGVDSVVLGLCWDDWENGVREKVVTAMARMY</sequence>
<reference evidence="2" key="1">
    <citation type="submission" date="2021-02" db="EMBL/GenBank/DDBJ databases">
        <title>Psilocybe cubensis genome.</title>
        <authorList>
            <person name="Mckernan K.J."/>
            <person name="Crawford S."/>
            <person name="Trippe A."/>
            <person name="Kane L.T."/>
            <person name="Mclaughlin S."/>
        </authorList>
    </citation>
    <scope>NUCLEOTIDE SEQUENCE [LARGE SCALE GENOMIC DNA]</scope>
    <source>
        <strain evidence="2">MGC-MH-2018</strain>
    </source>
</reference>
<organism evidence="2">
    <name type="scientific">Psilocybe cubensis</name>
    <name type="common">Psychedelic mushroom</name>
    <name type="synonym">Stropharia cubensis</name>
    <dbReference type="NCBI Taxonomy" id="181762"/>
    <lineage>
        <taxon>Eukaryota</taxon>
        <taxon>Fungi</taxon>
        <taxon>Dikarya</taxon>
        <taxon>Basidiomycota</taxon>
        <taxon>Agaricomycotina</taxon>
        <taxon>Agaricomycetes</taxon>
        <taxon>Agaricomycetidae</taxon>
        <taxon>Agaricales</taxon>
        <taxon>Agaricineae</taxon>
        <taxon>Strophariaceae</taxon>
        <taxon>Psilocybe</taxon>
    </lineage>
</organism>
<dbReference type="Pfam" id="PF13302">
    <property type="entry name" value="Acetyltransf_3"/>
    <property type="match status" value="1"/>
</dbReference>
<dbReference type="SUPFAM" id="SSF55729">
    <property type="entry name" value="Acyl-CoA N-acyltransferases (Nat)"/>
    <property type="match status" value="1"/>
</dbReference>
<evidence type="ECO:0000259" key="1">
    <source>
        <dbReference type="Pfam" id="PF13302"/>
    </source>
</evidence>
<dbReference type="InterPro" id="IPR000182">
    <property type="entry name" value="GNAT_dom"/>
</dbReference>
<accession>A0A8H8CGL9</accession>
<dbReference type="Gene3D" id="3.40.630.30">
    <property type="match status" value="1"/>
</dbReference>
<dbReference type="InterPro" id="IPR051908">
    <property type="entry name" value="Ribosomal_N-acetyltransferase"/>
</dbReference>
<dbReference type="AlphaFoldDB" id="A0A8H8CGL9"/>
<dbReference type="InterPro" id="IPR016181">
    <property type="entry name" value="Acyl_CoA_acyltransferase"/>
</dbReference>
<comment type="caution">
    <text evidence="2">The sequence shown here is derived from an EMBL/GenBank/DDBJ whole genome shotgun (WGS) entry which is preliminary data.</text>
</comment>